<proteinExistence type="predicted"/>
<keyword evidence="2" id="KW-1185">Reference proteome</keyword>
<sequence>MERLPQSVPVIQVLMERLPQSVPVIQVLMERLPQSVPVIQVLMERLALSAAVLTLTFSPGTRHSKVTENMLLVIFAASQLLMNLWVHIHVCSTSPIWSSQSESSVTYTSSITGVADITATEADTSWKTSMTSAVQYLC</sequence>
<dbReference type="EMBL" id="JACVVK020000429">
    <property type="protein sequence ID" value="KAK7474662.1"/>
    <property type="molecule type" value="Genomic_DNA"/>
</dbReference>
<accession>A0ABD0JJM3</accession>
<dbReference type="AlphaFoldDB" id="A0ABD0JJM3"/>
<organism evidence="1 2">
    <name type="scientific">Batillaria attramentaria</name>
    <dbReference type="NCBI Taxonomy" id="370345"/>
    <lineage>
        <taxon>Eukaryota</taxon>
        <taxon>Metazoa</taxon>
        <taxon>Spiralia</taxon>
        <taxon>Lophotrochozoa</taxon>
        <taxon>Mollusca</taxon>
        <taxon>Gastropoda</taxon>
        <taxon>Caenogastropoda</taxon>
        <taxon>Sorbeoconcha</taxon>
        <taxon>Cerithioidea</taxon>
        <taxon>Batillariidae</taxon>
        <taxon>Batillaria</taxon>
    </lineage>
</organism>
<protein>
    <submittedName>
        <fullName evidence="1">Uncharacterized protein</fullName>
    </submittedName>
</protein>
<evidence type="ECO:0000313" key="2">
    <source>
        <dbReference type="Proteomes" id="UP001519460"/>
    </source>
</evidence>
<name>A0ABD0JJM3_9CAEN</name>
<comment type="caution">
    <text evidence="1">The sequence shown here is derived from an EMBL/GenBank/DDBJ whole genome shotgun (WGS) entry which is preliminary data.</text>
</comment>
<reference evidence="1 2" key="1">
    <citation type="journal article" date="2023" name="Sci. Data">
        <title>Genome assembly of the Korean intertidal mud-creeper Batillaria attramentaria.</title>
        <authorList>
            <person name="Patra A.K."/>
            <person name="Ho P.T."/>
            <person name="Jun S."/>
            <person name="Lee S.J."/>
            <person name="Kim Y."/>
            <person name="Won Y.J."/>
        </authorList>
    </citation>
    <scope>NUCLEOTIDE SEQUENCE [LARGE SCALE GENOMIC DNA]</scope>
    <source>
        <strain evidence="1">Wonlab-2016</strain>
    </source>
</reference>
<gene>
    <name evidence="1" type="ORF">BaRGS_00034086</name>
</gene>
<evidence type="ECO:0000313" key="1">
    <source>
        <dbReference type="EMBL" id="KAK7474662.1"/>
    </source>
</evidence>
<dbReference type="Proteomes" id="UP001519460">
    <property type="component" value="Unassembled WGS sequence"/>
</dbReference>